<sequence>MHVPVFLGSGVTQDNVQNLLCYCDGAIVGSNFKLNNDWRQPVCEDYVKSFMEEVQKLRHKL</sequence>
<dbReference type="Pfam" id="PF03437">
    <property type="entry name" value="BtpA"/>
    <property type="match status" value="1"/>
</dbReference>
<accession>A0A645G3D3</accession>
<proteinExistence type="inferred from homology"/>
<gene>
    <name evidence="2" type="ORF">SDC9_167831</name>
</gene>
<dbReference type="SUPFAM" id="SSF51366">
    <property type="entry name" value="Ribulose-phoshate binding barrel"/>
    <property type="match status" value="1"/>
</dbReference>
<evidence type="ECO:0000256" key="1">
    <source>
        <dbReference type="ARBA" id="ARBA00006007"/>
    </source>
</evidence>
<reference evidence="2" key="1">
    <citation type="submission" date="2019-08" db="EMBL/GenBank/DDBJ databases">
        <authorList>
            <person name="Kucharzyk K."/>
            <person name="Murdoch R.W."/>
            <person name="Higgins S."/>
            <person name="Loffler F."/>
        </authorList>
    </citation>
    <scope>NUCLEOTIDE SEQUENCE</scope>
</reference>
<dbReference type="PANTHER" id="PTHR21381">
    <property type="entry name" value="ZGC:162297"/>
    <property type="match status" value="1"/>
</dbReference>
<name>A0A645G3D3_9ZZZZ</name>
<organism evidence="2">
    <name type="scientific">bioreactor metagenome</name>
    <dbReference type="NCBI Taxonomy" id="1076179"/>
    <lineage>
        <taxon>unclassified sequences</taxon>
        <taxon>metagenomes</taxon>
        <taxon>ecological metagenomes</taxon>
    </lineage>
</organism>
<dbReference type="InterPro" id="IPR011060">
    <property type="entry name" value="RibuloseP-bd_barrel"/>
</dbReference>
<evidence type="ECO:0000313" key="2">
    <source>
        <dbReference type="EMBL" id="MPN20452.1"/>
    </source>
</evidence>
<dbReference type="InterPro" id="IPR005137">
    <property type="entry name" value="BtpA"/>
</dbReference>
<protein>
    <submittedName>
        <fullName evidence="2">Uncharacterized protein</fullName>
    </submittedName>
</protein>
<dbReference type="AlphaFoldDB" id="A0A645G3D3"/>
<comment type="caution">
    <text evidence="2">The sequence shown here is derived from an EMBL/GenBank/DDBJ whole genome shotgun (WGS) entry which is preliminary data.</text>
</comment>
<dbReference type="EMBL" id="VSSQ01068216">
    <property type="protein sequence ID" value="MPN20452.1"/>
    <property type="molecule type" value="Genomic_DNA"/>
</dbReference>
<comment type="similarity">
    <text evidence="1">Belongs to the BtpA family.</text>
</comment>
<dbReference type="PANTHER" id="PTHR21381:SF3">
    <property type="entry name" value="SGC REGION PROTEIN SGCQ-RELATED"/>
    <property type="match status" value="1"/>
</dbReference>